<name>A0ABV9CD88_9ACTN</name>
<gene>
    <name evidence="3" type="ORF">ACFO60_06945</name>
</gene>
<reference evidence="4" key="1">
    <citation type="journal article" date="2019" name="Int. J. Syst. Evol. Microbiol.">
        <title>The Global Catalogue of Microorganisms (GCM) 10K type strain sequencing project: providing services to taxonomists for standard genome sequencing and annotation.</title>
        <authorList>
            <consortium name="The Broad Institute Genomics Platform"/>
            <consortium name="The Broad Institute Genome Sequencing Center for Infectious Disease"/>
            <person name="Wu L."/>
            <person name="Ma J."/>
        </authorList>
    </citation>
    <scope>NUCLEOTIDE SEQUENCE [LARGE SCALE GENOMIC DNA]</scope>
    <source>
        <strain evidence="4">CGMCC 4.7132</strain>
    </source>
</reference>
<dbReference type="Pfam" id="PF01569">
    <property type="entry name" value="PAP2"/>
    <property type="match status" value="1"/>
</dbReference>
<feature type="transmembrane region" description="Helical" evidence="1">
    <location>
        <begin position="152"/>
        <end position="175"/>
    </location>
</feature>
<keyword evidence="1" id="KW-0472">Membrane</keyword>
<keyword evidence="4" id="KW-1185">Reference proteome</keyword>
<evidence type="ECO:0000313" key="4">
    <source>
        <dbReference type="Proteomes" id="UP001596004"/>
    </source>
</evidence>
<evidence type="ECO:0000256" key="1">
    <source>
        <dbReference type="SAM" id="Phobius"/>
    </source>
</evidence>
<dbReference type="InterPro" id="IPR036938">
    <property type="entry name" value="PAP2/HPO_sf"/>
</dbReference>
<comment type="caution">
    <text evidence="3">The sequence shown here is derived from an EMBL/GenBank/DDBJ whole genome shotgun (WGS) entry which is preliminary data.</text>
</comment>
<dbReference type="PANTHER" id="PTHR14969:SF13">
    <property type="entry name" value="AT30094P"/>
    <property type="match status" value="1"/>
</dbReference>
<dbReference type="SUPFAM" id="SSF48317">
    <property type="entry name" value="Acid phosphatase/Vanadium-dependent haloperoxidase"/>
    <property type="match status" value="1"/>
</dbReference>
<protein>
    <submittedName>
        <fullName evidence="3">Phosphatase PAP2 family protein</fullName>
    </submittedName>
</protein>
<feature type="transmembrane region" description="Helical" evidence="1">
    <location>
        <begin position="87"/>
        <end position="107"/>
    </location>
</feature>
<sequence length="224" mass="23044">MTRRALDILGLPLLLLAVALVLGLAARTPQWTGADLRLEAAVRATRSGPLTALAHALHAGFSPPAGVTMIALLAAGLLLARRPRTALIASSLVTAGWTVNSAIKALIDRPRPPVAFQLVPELGHDSFPSGHVALTMSLVIAAAYLARRTRCFPAVVAAGVVLVVAQALARLYLGVHHPTDVAASILTSTAGAGAVLRLSAARRGRLAGEPGREGVSRAVTGPRS</sequence>
<dbReference type="PANTHER" id="PTHR14969">
    <property type="entry name" value="SPHINGOSINE-1-PHOSPHATE PHOSPHOHYDROLASE"/>
    <property type="match status" value="1"/>
</dbReference>
<dbReference type="Proteomes" id="UP001596004">
    <property type="component" value="Unassembled WGS sequence"/>
</dbReference>
<proteinExistence type="predicted"/>
<evidence type="ECO:0000313" key="3">
    <source>
        <dbReference type="EMBL" id="MFC4530494.1"/>
    </source>
</evidence>
<dbReference type="InterPro" id="IPR000326">
    <property type="entry name" value="PAP2/HPO"/>
</dbReference>
<accession>A0ABV9CD88</accession>
<dbReference type="SMART" id="SM00014">
    <property type="entry name" value="acidPPc"/>
    <property type="match status" value="1"/>
</dbReference>
<organism evidence="3 4">
    <name type="scientific">Sphaerisporangium dianthi</name>
    <dbReference type="NCBI Taxonomy" id="1436120"/>
    <lineage>
        <taxon>Bacteria</taxon>
        <taxon>Bacillati</taxon>
        <taxon>Actinomycetota</taxon>
        <taxon>Actinomycetes</taxon>
        <taxon>Streptosporangiales</taxon>
        <taxon>Streptosporangiaceae</taxon>
        <taxon>Sphaerisporangium</taxon>
    </lineage>
</organism>
<evidence type="ECO:0000259" key="2">
    <source>
        <dbReference type="SMART" id="SM00014"/>
    </source>
</evidence>
<keyword evidence="1" id="KW-0812">Transmembrane</keyword>
<feature type="domain" description="Phosphatidic acid phosphatase type 2/haloperoxidase" evidence="2">
    <location>
        <begin position="85"/>
        <end position="196"/>
    </location>
</feature>
<keyword evidence="1" id="KW-1133">Transmembrane helix</keyword>
<feature type="transmembrane region" description="Helical" evidence="1">
    <location>
        <begin position="127"/>
        <end position="145"/>
    </location>
</feature>
<dbReference type="RefSeq" id="WP_380838355.1">
    <property type="nucleotide sequence ID" value="NZ_JBHSFP010000003.1"/>
</dbReference>
<dbReference type="Gene3D" id="1.20.144.10">
    <property type="entry name" value="Phosphatidic acid phosphatase type 2/haloperoxidase"/>
    <property type="match status" value="2"/>
</dbReference>
<feature type="transmembrane region" description="Helical" evidence="1">
    <location>
        <begin position="61"/>
        <end position="80"/>
    </location>
</feature>
<dbReference type="EMBL" id="JBHSFP010000003">
    <property type="protein sequence ID" value="MFC4530494.1"/>
    <property type="molecule type" value="Genomic_DNA"/>
</dbReference>